<dbReference type="PANTHER" id="PTHR11895">
    <property type="entry name" value="TRANSAMIDASE"/>
    <property type="match status" value="1"/>
</dbReference>
<organism evidence="3 4">
    <name type="scientific">Stylonychia lemnae</name>
    <name type="common">Ciliate</name>
    <dbReference type="NCBI Taxonomy" id="5949"/>
    <lineage>
        <taxon>Eukaryota</taxon>
        <taxon>Sar</taxon>
        <taxon>Alveolata</taxon>
        <taxon>Ciliophora</taxon>
        <taxon>Intramacronucleata</taxon>
        <taxon>Spirotrichea</taxon>
        <taxon>Stichotrichia</taxon>
        <taxon>Sporadotrichida</taxon>
        <taxon>Oxytrichidae</taxon>
        <taxon>Stylonychinae</taxon>
        <taxon>Stylonychia</taxon>
    </lineage>
</organism>
<feature type="domain" description="Amidase" evidence="2">
    <location>
        <begin position="167"/>
        <end position="393"/>
    </location>
</feature>
<dbReference type="OrthoDB" id="421993at2759"/>
<reference evidence="3 4" key="1">
    <citation type="submission" date="2014-06" db="EMBL/GenBank/DDBJ databases">
        <authorList>
            <person name="Swart Estienne"/>
        </authorList>
    </citation>
    <scope>NUCLEOTIDE SEQUENCE [LARGE SCALE GENOMIC DNA]</scope>
    <source>
        <strain evidence="3 4">130c</strain>
    </source>
</reference>
<name>A0A078AP95_STYLE</name>
<evidence type="ECO:0000313" key="3">
    <source>
        <dbReference type="EMBL" id="CDW83142.1"/>
    </source>
</evidence>
<feature type="domain" description="Amidase" evidence="2">
    <location>
        <begin position="35"/>
        <end position="151"/>
    </location>
</feature>
<evidence type="ECO:0000256" key="1">
    <source>
        <dbReference type="ARBA" id="ARBA00009199"/>
    </source>
</evidence>
<sequence>MKYLEQTFQKLINTKELNIFSSQDIKQIVIESSKGILFGIKDNIDVAQSKTTGGCKAFDNHFSQFDCSLWSKLKLNGALNGGRTIMHELAYGTTTMNEHYGYVRNPYDTSRTAGGSSGGSGALVGAGIFQAALGTDTGGSIRIPAAYCGAVAGCMDDIAYLDEIVSGQTHIQNVDNPKIVRLGVPSKHYFDNLDTSVSIQIKSAIDNLRSKGMQIIESDSIDYEFENILKAVGIVLEHEFPQCLDQYLKMHRLNLTMDDIHKQISSPDLLEDFAQCILNPQHDKTRLDYEIAVFKTRQELINATSAYFERNKLDAMIYPTSKIMPFKFEDYDKTDMTIPHNGQRVKQIGISIENTVPASFTNSPCISLPISFNDTDFPIGLENQCQNGEDQKLIAISKMIEQILRN</sequence>
<dbReference type="AlphaFoldDB" id="A0A078AP95"/>
<evidence type="ECO:0000313" key="4">
    <source>
        <dbReference type="Proteomes" id="UP000039865"/>
    </source>
</evidence>
<proteinExistence type="inferred from homology"/>
<protein>
    <recommendedName>
        <fullName evidence="2">Amidase domain-containing protein</fullName>
    </recommendedName>
</protein>
<dbReference type="Gene3D" id="3.90.1300.10">
    <property type="entry name" value="Amidase signature (AS) domain"/>
    <property type="match status" value="2"/>
</dbReference>
<accession>A0A078AP95</accession>
<evidence type="ECO:0000259" key="2">
    <source>
        <dbReference type="Pfam" id="PF01425"/>
    </source>
</evidence>
<dbReference type="InterPro" id="IPR036928">
    <property type="entry name" value="AS_sf"/>
</dbReference>
<keyword evidence="4" id="KW-1185">Reference proteome</keyword>
<dbReference type="EMBL" id="CCKQ01011567">
    <property type="protein sequence ID" value="CDW83142.1"/>
    <property type="molecule type" value="Genomic_DNA"/>
</dbReference>
<comment type="similarity">
    <text evidence="1">Belongs to the amidase family.</text>
</comment>
<dbReference type="GO" id="GO:0003824">
    <property type="term" value="F:catalytic activity"/>
    <property type="evidence" value="ECO:0007669"/>
    <property type="project" value="InterPro"/>
</dbReference>
<gene>
    <name evidence="3" type="primary">Contig4463.g4760</name>
    <name evidence="3" type="ORF">STYLEM_12181</name>
</gene>
<dbReference type="InterPro" id="IPR000120">
    <property type="entry name" value="Amidase"/>
</dbReference>
<dbReference type="PANTHER" id="PTHR11895:SF7">
    <property type="entry name" value="GLUTAMYL-TRNA(GLN) AMIDOTRANSFERASE SUBUNIT A, MITOCHONDRIAL"/>
    <property type="match status" value="1"/>
</dbReference>
<dbReference type="PROSITE" id="PS00571">
    <property type="entry name" value="AMIDASES"/>
    <property type="match status" value="1"/>
</dbReference>
<dbReference type="InterPro" id="IPR023631">
    <property type="entry name" value="Amidase_dom"/>
</dbReference>
<dbReference type="InterPro" id="IPR020556">
    <property type="entry name" value="Amidase_CS"/>
</dbReference>
<dbReference type="InParanoid" id="A0A078AP95"/>
<dbReference type="Pfam" id="PF01425">
    <property type="entry name" value="Amidase"/>
    <property type="match status" value="2"/>
</dbReference>
<dbReference type="SUPFAM" id="SSF75304">
    <property type="entry name" value="Amidase signature (AS) enzymes"/>
    <property type="match status" value="1"/>
</dbReference>
<dbReference type="Proteomes" id="UP000039865">
    <property type="component" value="Unassembled WGS sequence"/>
</dbReference>